<keyword evidence="9" id="KW-1185">Reference proteome</keyword>
<dbReference type="AlphaFoldDB" id="A0A3P8V0I1"/>
<feature type="compositionally biased region" description="Basic and acidic residues" evidence="6">
    <location>
        <begin position="154"/>
        <end position="167"/>
    </location>
</feature>
<evidence type="ECO:0000256" key="7">
    <source>
        <dbReference type="SAM" id="Phobius"/>
    </source>
</evidence>
<evidence type="ECO:0000256" key="1">
    <source>
        <dbReference type="ARBA" id="ARBA00004308"/>
    </source>
</evidence>
<dbReference type="RefSeq" id="XP_008324823.1">
    <property type="nucleotide sequence ID" value="XM_008326601.3"/>
</dbReference>
<comment type="subcellular location">
    <subcellularLocation>
        <location evidence="1">Endomembrane system</location>
    </subcellularLocation>
    <subcellularLocation>
        <location evidence="2">Golgi apparatus</location>
    </subcellularLocation>
</comment>
<name>A0A3P8V0I1_CYNSE</name>
<evidence type="ECO:0000256" key="2">
    <source>
        <dbReference type="ARBA" id="ARBA00004555"/>
    </source>
</evidence>
<accession>A0A3P8V0I1</accession>
<evidence type="ECO:0000256" key="4">
    <source>
        <dbReference type="ARBA" id="ARBA00023034"/>
    </source>
</evidence>
<keyword evidence="4" id="KW-0333">Golgi apparatus</keyword>
<comment type="similarity">
    <text evidence="3">Belongs to the GASK family.</text>
</comment>
<dbReference type="InParanoid" id="A0A3P8V0I1"/>
<dbReference type="KEGG" id="csem:103390668"/>
<dbReference type="GeneTree" id="ENSGT00420000029769"/>
<keyword evidence="5 7" id="KW-0472">Membrane</keyword>
<proteinExistence type="inferred from homology"/>
<dbReference type="OrthoDB" id="10011371at2759"/>
<keyword evidence="7" id="KW-0812">Transmembrane</keyword>
<dbReference type="Pfam" id="PF15051">
    <property type="entry name" value="FAM198"/>
    <property type="match status" value="1"/>
</dbReference>
<feature type="transmembrane region" description="Helical" evidence="7">
    <location>
        <begin position="29"/>
        <end position="48"/>
    </location>
</feature>
<dbReference type="PANTHER" id="PTHR15905:SF1">
    <property type="entry name" value="GOLGI-ASSOCIATED KINASE 1B"/>
    <property type="match status" value="1"/>
</dbReference>
<evidence type="ECO:0000313" key="9">
    <source>
        <dbReference type="Proteomes" id="UP000265120"/>
    </source>
</evidence>
<dbReference type="GO" id="GO:0005794">
    <property type="term" value="C:Golgi apparatus"/>
    <property type="evidence" value="ECO:0007669"/>
    <property type="project" value="UniProtKB-SubCell"/>
</dbReference>
<evidence type="ECO:0000256" key="6">
    <source>
        <dbReference type="SAM" id="MobiDB-lite"/>
    </source>
</evidence>
<evidence type="ECO:0000256" key="5">
    <source>
        <dbReference type="ARBA" id="ARBA00023136"/>
    </source>
</evidence>
<dbReference type="Ensembl" id="ENSCSET00000006049.1">
    <property type="protein sequence ID" value="ENSCSEP00000005985.1"/>
    <property type="gene ID" value="ENSCSEG00000003865.1"/>
</dbReference>
<keyword evidence="7" id="KW-1133">Transmembrane helix</keyword>
<evidence type="ECO:0000256" key="3">
    <source>
        <dbReference type="ARBA" id="ARBA00007691"/>
    </source>
</evidence>
<reference evidence="8" key="2">
    <citation type="submission" date="2025-08" db="UniProtKB">
        <authorList>
            <consortium name="Ensembl"/>
        </authorList>
    </citation>
    <scope>IDENTIFICATION</scope>
</reference>
<dbReference type="GeneID" id="103390668"/>
<feature type="region of interest" description="Disordered" evidence="6">
    <location>
        <begin position="147"/>
        <end position="168"/>
    </location>
</feature>
<dbReference type="InterPro" id="IPR029207">
    <property type="entry name" value="FAM198"/>
</dbReference>
<dbReference type="CTD" id="51313"/>
<reference evidence="8" key="3">
    <citation type="submission" date="2025-09" db="UniProtKB">
        <authorList>
            <consortium name="Ensembl"/>
        </authorList>
    </citation>
    <scope>IDENTIFICATION</scope>
</reference>
<dbReference type="FunCoup" id="A0A3P8V0I1">
    <property type="interactions" value="626"/>
</dbReference>
<dbReference type="OMA" id="PPWFSAQ"/>
<reference evidence="8 9" key="1">
    <citation type="journal article" date="2014" name="Nat. Genet.">
        <title>Whole-genome sequence of a flatfish provides insights into ZW sex chromosome evolution and adaptation to a benthic lifestyle.</title>
        <authorList>
            <person name="Chen S."/>
            <person name="Zhang G."/>
            <person name="Shao C."/>
            <person name="Huang Q."/>
            <person name="Liu G."/>
            <person name="Zhang P."/>
            <person name="Song W."/>
            <person name="An N."/>
            <person name="Chalopin D."/>
            <person name="Volff J.N."/>
            <person name="Hong Y."/>
            <person name="Li Q."/>
            <person name="Sha Z."/>
            <person name="Zhou H."/>
            <person name="Xie M."/>
            <person name="Yu Q."/>
            <person name="Liu Y."/>
            <person name="Xiang H."/>
            <person name="Wang N."/>
            <person name="Wu K."/>
            <person name="Yang C."/>
            <person name="Zhou Q."/>
            <person name="Liao X."/>
            <person name="Yang L."/>
            <person name="Hu Q."/>
            <person name="Zhang J."/>
            <person name="Meng L."/>
            <person name="Jin L."/>
            <person name="Tian Y."/>
            <person name="Lian J."/>
            <person name="Yang J."/>
            <person name="Miao G."/>
            <person name="Liu S."/>
            <person name="Liang Z."/>
            <person name="Yan F."/>
            <person name="Li Y."/>
            <person name="Sun B."/>
            <person name="Zhang H."/>
            <person name="Zhang J."/>
            <person name="Zhu Y."/>
            <person name="Du M."/>
            <person name="Zhao Y."/>
            <person name="Schartl M."/>
            <person name="Tang Q."/>
            <person name="Wang J."/>
        </authorList>
    </citation>
    <scope>NUCLEOTIDE SEQUENCE</scope>
</reference>
<dbReference type="PANTHER" id="PTHR15905">
    <property type="entry name" value="GOLGI-ASSOCIATED KINASE 1B-RELATED"/>
    <property type="match status" value="1"/>
</dbReference>
<protein>
    <submittedName>
        <fullName evidence="8">Golgi associated kinase 1B</fullName>
    </submittedName>
</protein>
<sequence>MGKPRLHRLCFSILRLSSSFWRCPLSKRTLIIATVCLFYLFFVVLYVGHSKQQRDRRTDLHKYGHTRGLDTNVALLNSADTLTDTNTVVPTRSNVVYITLRSKRMKPSNIRGTVRPKLRKKVRNNGIPTPAFTHEKFRTLERDAGQIQGNSAPRRAEEESRDIDYKPVDNNGAGWSKVSSIRIYSQRAPHWFSAQDVKAMRYLADGKILRLREVYRENSPSLLMFEGEASDSLSSNNHSVCTGQCGVIHSPVDTTQVFAFHLDRVLGLNRTLPAVSRKFRFIHDGQPCPVVLWDAILYPEGLAADGAKVRLTWGGYQRALKQKCWDKNISPKLDSGCSTIHHWEWSRVALFDFLLQIHNRLDPSCCGFRPRHEDQCVVLGRHADCGDQDSIQLTNIIHKTNNPRRLVFTHNKGFFDRNEDNLDFRLLEGITELPEQAVSVLRSGKLREKLLQSLFLDQTYWESQGGRHGIDKLIDVIEGRVRVLLTYINAHGIKVITMTL</sequence>
<dbReference type="Proteomes" id="UP000265120">
    <property type="component" value="Chromosome 15"/>
</dbReference>
<evidence type="ECO:0000313" key="8">
    <source>
        <dbReference type="Ensembl" id="ENSCSEP00000005985.1"/>
    </source>
</evidence>
<dbReference type="STRING" id="244447.ENSCSEP00000005985"/>
<organism evidence="8 9">
    <name type="scientific">Cynoglossus semilaevis</name>
    <name type="common">Tongue sole</name>
    <dbReference type="NCBI Taxonomy" id="244447"/>
    <lineage>
        <taxon>Eukaryota</taxon>
        <taxon>Metazoa</taxon>
        <taxon>Chordata</taxon>
        <taxon>Craniata</taxon>
        <taxon>Vertebrata</taxon>
        <taxon>Euteleostomi</taxon>
        <taxon>Actinopterygii</taxon>
        <taxon>Neopterygii</taxon>
        <taxon>Teleostei</taxon>
        <taxon>Neoteleostei</taxon>
        <taxon>Acanthomorphata</taxon>
        <taxon>Carangaria</taxon>
        <taxon>Pleuronectiformes</taxon>
        <taxon>Pleuronectoidei</taxon>
        <taxon>Cynoglossidae</taxon>
        <taxon>Cynoglossinae</taxon>
        <taxon>Cynoglossus</taxon>
    </lineage>
</organism>